<proteinExistence type="predicted"/>
<dbReference type="HOGENOM" id="CLU_065155_3_1_9"/>
<dbReference type="Proteomes" id="UP000003803">
    <property type="component" value="Unassembled WGS sequence"/>
</dbReference>
<name>B0P6I9_9FIRM</name>
<accession>B0P6I9</accession>
<dbReference type="eggNOG" id="COG1102">
    <property type="taxonomic scope" value="Bacteria"/>
</dbReference>
<organism evidence="1 2">
    <name type="scientific">Anaerotruncus colihominis DSM 17241</name>
    <dbReference type="NCBI Taxonomy" id="445972"/>
    <lineage>
        <taxon>Bacteria</taxon>
        <taxon>Bacillati</taxon>
        <taxon>Bacillota</taxon>
        <taxon>Clostridia</taxon>
        <taxon>Eubacteriales</taxon>
        <taxon>Oscillospiraceae</taxon>
        <taxon>Anaerotruncus</taxon>
    </lineage>
</organism>
<dbReference type="InterPro" id="IPR027417">
    <property type="entry name" value="P-loop_NTPase"/>
</dbReference>
<reference evidence="1" key="1">
    <citation type="submission" date="2007-11" db="EMBL/GenBank/DDBJ databases">
        <authorList>
            <person name="Fulton L."/>
            <person name="Clifton S."/>
            <person name="Fulton B."/>
            <person name="Xu J."/>
            <person name="Minx P."/>
            <person name="Pepin K.H."/>
            <person name="Johnson M."/>
            <person name="Thiruvilangam P."/>
            <person name="Bhonagiri V."/>
            <person name="Nash W.E."/>
            <person name="Mardis E.R."/>
            <person name="Wilson R.K."/>
        </authorList>
    </citation>
    <scope>NUCLEOTIDE SEQUENCE [LARGE SCALE GENOMIC DNA]</scope>
    <source>
        <strain evidence="1">DSM 17241</strain>
    </source>
</reference>
<keyword evidence="2" id="KW-1185">Reference proteome</keyword>
<dbReference type="Gene3D" id="3.40.50.300">
    <property type="entry name" value="P-loop containing nucleotide triphosphate hydrolases"/>
    <property type="match status" value="1"/>
</dbReference>
<dbReference type="Pfam" id="PF13189">
    <property type="entry name" value="Cytidylate_kin2"/>
    <property type="match status" value="1"/>
</dbReference>
<evidence type="ECO:0000313" key="2">
    <source>
        <dbReference type="Proteomes" id="UP000003803"/>
    </source>
</evidence>
<evidence type="ECO:0008006" key="3">
    <source>
        <dbReference type="Google" id="ProtNLM"/>
    </source>
</evidence>
<reference evidence="1" key="2">
    <citation type="submission" date="2013-09" db="EMBL/GenBank/DDBJ databases">
        <title>Draft genome sequence of Anaerotruncus colihominis(DSM 17241).</title>
        <authorList>
            <person name="Sudarsanam P."/>
            <person name="Ley R."/>
            <person name="Guruge J."/>
            <person name="Turnbaugh P.J."/>
            <person name="Mahowald M."/>
            <person name="Liep D."/>
            <person name="Gordon J."/>
        </authorList>
    </citation>
    <scope>NUCLEOTIDE SEQUENCE</scope>
    <source>
        <strain evidence="1">DSM 17241</strain>
    </source>
</reference>
<dbReference type="SUPFAM" id="SSF52540">
    <property type="entry name" value="P-loop containing nucleoside triphosphate hydrolases"/>
    <property type="match status" value="1"/>
</dbReference>
<dbReference type="EMBL" id="ABGD02000005">
    <property type="protein sequence ID" value="EDS12814.1"/>
    <property type="molecule type" value="Genomic_DNA"/>
</dbReference>
<dbReference type="STRING" id="169435.ERS852551_00554"/>
<sequence length="214" mass="24644">MIGGMTVKNYVITIARGYGSGGRTIGKMLAKELDIHYYDQELLRMASDESGISESLFARADEKLKTPVLFKAGRKSAYTGEIIPPDSVDFTSEQNLFNYQAKVIRDLAEKESCVIVGRCADFILGERENVLRLYVHAPFEYCVKKAMEVHASFDEEEARRYIRRIDKYRRDYYRYFTGRDWNAAENYDLCINSSMLGWDKCVALVKAYLEIKMA</sequence>
<protein>
    <recommendedName>
        <fullName evidence="3">Cytidylate kinase</fullName>
    </recommendedName>
</protein>
<evidence type="ECO:0000313" key="1">
    <source>
        <dbReference type="EMBL" id="EDS12814.1"/>
    </source>
</evidence>
<comment type="caution">
    <text evidence="1">The sequence shown here is derived from an EMBL/GenBank/DDBJ whole genome shotgun (WGS) entry which is preliminary data.</text>
</comment>
<dbReference type="AlphaFoldDB" id="B0P6I9"/>
<gene>
    <name evidence="1" type="ORF">ANACOL_00366</name>
</gene>